<sequence length="124" mass="14631">MSCPHHKNCFKWGPYEPAFVLPLNDWYNIENALVTKDCNEECISLFIAVLNATKRWADFEIQMLLNFKLGIQDYYPNDMKIGNYSDGSMSEDEKKEFCKFFKDMDVVDQFKEENPKVVARSPRR</sequence>
<accession>F4Q8E6</accession>
<dbReference type="OrthoDB" id="22235at2759"/>
<dbReference type="KEGG" id="dfa:DFA_09718"/>
<reference evidence="2" key="1">
    <citation type="journal article" date="2011" name="Genome Res.">
        <title>Phylogeny-wide analysis of social amoeba genomes highlights ancient origins for complex intercellular communication.</title>
        <authorList>
            <person name="Heidel A.J."/>
            <person name="Lawal H.M."/>
            <person name="Felder M."/>
            <person name="Schilde C."/>
            <person name="Helps N.R."/>
            <person name="Tunggal B."/>
            <person name="Rivero F."/>
            <person name="John U."/>
            <person name="Schleicher M."/>
            <person name="Eichinger L."/>
            <person name="Platzer M."/>
            <person name="Noegel A.A."/>
            <person name="Schaap P."/>
            <person name="Gloeckner G."/>
        </authorList>
    </citation>
    <scope>NUCLEOTIDE SEQUENCE [LARGE SCALE GENOMIC DNA]</scope>
    <source>
        <strain evidence="2">SH3</strain>
    </source>
</reference>
<name>F4Q8E6_CACFS</name>
<evidence type="ECO:0000313" key="1">
    <source>
        <dbReference type="EMBL" id="EGG16046.1"/>
    </source>
</evidence>
<protein>
    <submittedName>
        <fullName evidence="1">Uncharacterized protein</fullName>
    </submittedName>
</protein>
<dbReference type="RefSeq" id="XP_004352371.1">
    <property type="nucleotide sequence ID" value="XM_004352319.1"/>
</dbReference>
<proteinExistence type="predicted"/>
<dbReference type="OMA" id="NIWREND"/>
<keyword evidence="2" id="KW-1185">Reference proteome</keyword>
<organism evidence="1 2">
    <name type="scientific">Cavenderia fasciculata</name>
    <name type="common">Slime mold</name>
    <name type="synonym">Dictyostelium fasciculatum</name>
    <dbReference type="NCBI Taxonomy" id="261658"/>
    <lineage>
        <taxon>Eukaryota</taxon>
        <taxon>Amoebozoa</taxon>
        <taxon>Evosea</taxon>
        <taxon>Eumycetozoa</taxon>
        <taxon>Dictyostelia</taxon>
        <taxon>Acytosteliales</taxon>
        <taxon>Cavenderiaceae</taxon>
        <taxon>Cavenderia</taxon>
    </lineage>
</organism>
<dbReference type="EMBL" id="GL883025">
    <property type="protein sequence ID" value="EGG16046.1"/>
    <property type="molecule type" value="Genomic_DNA"/>
</dbReference>
<evidence type="ECO:0000313" key="2">
    <source>
        <dbReference type="Proteomes" id="UP000007797"/>
    </source>
</evidence>
<dbReference type="AlphaFoldDB" id="F4Q8E6"/>
<gene>
    <name evidence="1" type="ORF">DFA_09718</name>
</gene>
<dbReference type="GeneID" id="14868004"/>
<dbReference type="Proteomes" id="UP000007797">
    <property type="component" value="Unassembled WGS sequence"/>
</dbReference>